<dbReference type="EMBL" id="NFZT01000007">
    <property type="protein sequence ID" value="OWV31807.1"/>
    <property type="molecule type" value="Genomic_DNA"/>
</dbReference>
<dbReference type="Pfam" id="PF08892">
    <property type="entry name" value="YqcI_YcgG"/>
    <property type="match status" value="1"/>
</dbReference>
<evidence type="ECO:0008006" key="3">
    <source>
        <dbReference type="Google" id="ProtNLM"/>
    </source>
</evidence>
<dbReference type="NCBIfam" id="NF041366">
    <property type="entry name" value="GntA_guanitoxin"/>
    <property type="match status" value="1"/>
</dbReference>
<organism evidence="1 2">
    <name type="scientific">Pacificimonas flava</name>
    <dbReference type="NCBI Taxonomy" id="1234595"/>
    <lineage>
        <taxon>Bacteria</taxon>
        <taxon>Pseudomonadati</taxon>
        <taxon>Pseudomonadota</taxon>
        <taxon>Alphaproteobacteria</taxon>
        <taxon>Sphingomonadales</taxon>
        <taxon>Sphingosinicellaceae</taxon>
        <taxon>Pacificimonas</taxon>
    </lineage>
</organism>
<dbReference type="AlphaFoldDB" id="A0A219B0F1"/>
<dbReference type="OrthoDB" id="283514at2"/>
<gene>
    <name evidence="1" type="ORF">B5C34_14960</name>
</gene>
<dbReference type="PANTHER" id="PTHR40045">
    <property type="entry name" value="YCGG FAMILY PROTEIN"/>
    <property type="match status" value="1"/>
</dbReference>
<comment type="caution">
    <text evidence="1">The sequence shown here is derived from an EMBL/GenBank/DDBJ whole genome shotgun (WGS) entry which is preliminary data.</text>
</comment>
<dbReference type="RefSeq" id="WP_088713603.1">
    <property type="nucleotide sequence ID" value="NZ_NFZT01000007.1"/>
</dbReference>
<dbReference type="Proteomes" id="UP000198462">
    <property type="component" value="Unassembled WGS sequence"/>
</dbReference>
<reference evidence="2" key="1">
    <citation type="submission" date="2017-05" db="EMBL/GenBank/DDBJ databases">
        <authorList>
            <person name="Lin X."/>
        </authorList>
    </citation>
    <scope>NUCLEOTIDE SEQUENCE [LARGE SCALE GENOMIC DNA]</scope>
    <source>
        <strain evidence="2">JLT2012</strain>
    </source>
</reference>
<evidence type="ECO:0000313" key="1">
    <source>
        <dbReference type="EMBL" id="OWV31807.1"/>
    </source>
</evidence>
<protein>
    <recommendedName>
        <fullName evidence="3">YqcI/YcgG family protein</fullName>
    </recommendedName>
</protein>
<proteinExistence type="predicted"/>
<evidence type="ECO:0000313" key="2">
    <source>
        <dbReference type="Proteomes" id="UP000198462"/>
    </source>
</evidence>
<name>A0A219B0F1_9SPHN</name>
<dbReference type="InterPro" id="IPR014988">
    <property type="entry name" value="Uncharacterised_YqcI/YcgG"/>
</dbReference>
<keyword evidence="2" id="KW-1185">Reference proteome</keyword>
<accession>A0A219B0F1</accession>
<dbReference type="PANTHER" id="PTHR40045:SF1">
    <property type="entry name" value="YQCI_YCGG FAMILY PROTEIN"/>
    <property type="match status" value="1"/>
</dbReference>
<sequence>MPRQDFLQTQFERFLKRREFPCVGAKSALGKGQIDYFFGRDIRSAWNDLPLRQALAQFGARYRQKPTLFRSFVAIFARPLALEEEEFEAALWKRCQSLHEKDIWLGAKWDRAVDPDPNSPHFGLSIGGSAFFVVGLHSASSRRARRFRYPTLVFNLHDQFEQLREQGRYIKLRTTILERDEAWSGSVNPMLSTFGEESEARQYSGRQVGDEWTCPFKPRLLPSNAPS</sequence>